<sequence>MESNKLNFVGKVLDNVHGFIYYTGTEEKIINSNLFKRLQNIKQLSIVNWVFPGSEHTRYIHSLGVMYICDKIAVQLNLSIEDRKIVRLAGLLHDIGHYPLSHVGEFPYKKIL</sequence>
<dbReference type="InterPro" id="IPR006674">
    <property type="entry name" value="HD_domain"/>
</dbReference>
<dbReference type="PANTHER" id="PTHR11373">
    <property type="entry name" value="DEOXYNUCLEOSIDE TRIPHOSPHATE TRIPHOSPHOHYDROLASE"/>
    <property type="match status" value="1"/>
</dbReference>
<dbReference type="STRING" id="573058.SAMN00017477_0098"/>
<dbReference type="EMBL" id="FWWR01000008">
    <property type="protein sequence ID" value="SMB78783.1"/>
    <property type="molecule type" value="Genomic_DNA"/>
</dbReference>
<accession>A0A1W1UCL0</accession>
<dbReference type="InterPro" id="IPR050135">
    <property type="entry name" value="dGTPase-like"/>
</dbReference>
<dbReference type="PANTHER" id="PTHR11373:SF4">
    <property type="entry name" value="DEOXYNUCLEOSIDE TRIPHOSPHATE TRIPHOSPHOHYDROLASE SAMHD1"/>
    <property type="match status" value="1"/>
</dbReference>
<dbReference type="Gene3D" id="1.10.3210.10">
    <property type="entry name" value="Hypothetical protein af1432"/>
    <property type="match status" value="1"/>
</dbReference>
<name>A0A1W1UCL0_PEPAS</name>
<dbReference type="InterPro" id="IPR003607">
    <property type="entry name" value="HD/PDEase_dom"/>
</dbReference>
<gene>
    <name evidence="2" type="ORF">SAMN00017477_0098</name>
</gene>
<evidence type="ECO:0000259" key="1">
    <source>
        <dbReference type="PROSITE" id="PS51831"/>
    </source>
</evidence>
<evidence type="ECO:0000313" key="3">
    <source>
        <dbReference type="Proteomes" id="UP000192368"/>
    </source>
</evidence>
<reference evidence="3" key="1">
    <citation type="submission" date="2017-04" db="EMBL/GenBank/DDBJ databases">
        <authorList>
            <person name="Varghese N."/>
            <person name="Submissions S."/>
        </authorList>
    </citation>
    <scope>NUCLEOTIDE SEQUENCE [LARGE SCALE GENOMIC DNA]</scope>
    <source>
        <strain evidence="3">DSM 20463</strain>
    </source>
</reference>
<evidence type="ECO:0000313" key="2">
    <source>
        <dbReference type="EMBL" id="SMB78783.1"/>
    </source>
</evidence>
<dbReference type="Pfam" id="PF01966">
    <property type="entry name" value="HD"/>
    <property type="match status" value="1"/>
</dbReference>
<dbReference type="GO" id="GO:0006203">
    <property type="term" value="P:dGTP catabolic process"/>
    <property type="evidence" value="ECO:0007669"/>
    <property type="project" value="TreeGrafter"/>
</dbReference>
<dbReference type="AlphaFoldDB" id="A0A1W1UCL0"/>
<feature type="domain" description="HD" evidence="1">
    <location>
        <begin position="58"/>
        <end position="112"/>
    </location>
</feature>
<dbReference type="PROSITE" id="PS51831">
    <property type="entry name" value="HD"/>
    <property type="match status" value="1"/>
</dbReference>
<organism evidence="2 3">
    <name type="scientific">Peptoniphilus asaccharolyticus DSM 20463</name>
    <dbReference type="NCBI Taxonomy" id="573058"/>
    <lineage>
        <taxon>Bacteria</taxon>
        <taxon>Bacillati</taxon>
        <taxon>Bacillota</taxon>
        <taxon>Tissierellia</taxon>
        <taxon>Tissierellales</taxon>
        <taxon>Peptoniphilaceae</taxon>
        <taxon>Peptoniphilus</taxon>
    </lineage>
</organism>
<keyword evidence="3" id="KW-1185">Reference proteome</keyword>
<protein>
    <submittedName>
        <fullName evidence="2">HD domain-containing protein</fullName>
    </submittedName>
</protein>
<dbReference type="Proteomes" id="UP000192368">
    <property type="component" value="Unassembled WGS sequence"/>
</dbReference>
<dbReference type="RefSeq" id="WP_084229805.1">
    <property type="nucleotide sequence ID" value="NZ_FWWR01000008.1"/>
</dbReference>
<dbReference type="OrthoDB" id="9803619at2"/>
<dbReference type="GO" id="GO:0008832">
    <property type="term" value="F:dGTPase activity"/>
    <property type="evidence" value="ECO:0007669"/>
    <property type="project" value="TreeGrafter"/>
</dbReference>
<proteinExistence type="predicted"/>
<dbReference type="CDD" id="cd00077">
    <property type="entry name" value="HDc"/>
    <property type="match status" value="1"/>
</dbReference>
<dbReference type="SUPFAM" id="SSF109604">
    <property type="entry name" value="HD-domain/PDEase-like"/>
    <property type="match status" value="1"/>
</dbReference>